<evidence type="ECO:0000313" key="3">
    <source>
        <dbReference type="EMBL" id="OZG49821.1"/>
    </source>
</evidence>
<protein>
    <submittedName>
        <fullName evidence="3">Uncharacterized protein</fullName>
    </submittedName>
</protein>
<dbReference type="Gene3D" id="3.40.630.30">
    <property type="match status" value="1"/>
</dbReference>
<dbReference type="Proteomes" id="UP000216004">
    <property type="component" value="Unassembled WGS sequence"/>
</dbReference>
<organism evidence="3 4">
    <name type="scientific">Bombiscardovia coagulans</name>
    <dbReference type="NCBI Taxonomy" id="686666"/>
    <lineage>
        <taxon>Bacteria</taxon>
        <taxon>Bacillati</taxon>
        <taxon>Actinomycetota</taxon>
        <taxon>Actinomycetes</taxon>
        <taxon>Bifidobacteriales</taxon>
        <taxon>Bifidobacteriaceae</taxon>
        <taxon>Bombiscardovia</taxon>
    </lineage>
</organism>
<keyword evidence="1" id="KW-0808">Transferase</keyword>
<sequence>MVGVSELDTHPDQNFVKSIKEQMANFTPHKASKTIVDFMATGEVYWNEDCGESRTYLVLEKGSNDLLGFFTLGITSLEWTSVKNSEFWQGLSGKKQKHLSRHMHNKDGFIGVYTIGELARRNDVGRERLPGETLLQEALARILEARQIAGGRFVLVDSRKKLYERLYSKAGFQKVAEKESPNGPDDGIFFISMLPIENLLKSSD</sequence>
<dbReference type="AlphaFoldDB" id="A0A261ESJ1"/>
<evidence type="ECO:0000256" key="1">
    <source>
        <dbReference type="ARBA" id="ARBA00022679"/>
    </source>
</evidence>
<evidence type="ECO:0000256" key="2">
    <source>
        <dbReference type="ARBA" id="ARBA00023315"/>
    </source>
</evidence>
<accession>A0A261ESJ1</accession>
<dbReference type="EMBL" id="MWWS01000004">
    <property type="protein sequence ID" value="OZG49821.1"/>
    <property type="molecule type" value="Genomic_DNA"/>
</dbReference>
<comment type="caution">
    <text evidence="3">The sequence shown here is derived from an EMBL/GenBank/DDBJ whole genome shotgun (WGS) entry which is preliminary data.</text>
</comment>
<dbReference type="PANTHER" id="PTHR36449:SF1">
    <property type="entry name" value="ACETYLTRANSFERASE"/>
    <property type="match status" value="1"/>
</dbReference>
<proteinExistence type="predicted"/>
<reference evidence="3 4" key="1">
    <citation type="journal article" date="2017" name="BMC Genomics">
        <title>Comparative genomic and phylogenomic analyses of the Bifidobacteriaceae family.</title>
        <authorList>
            <person name="Lugli G.A."/>
            <person name="Milani C."/>
            <person name="Turroni F."/>
            <person name="Duranti S."/>
            <person name="Mancabelli L."/>
            <person name="Mangifesta M."/>
            <person name="Ferrario C."/>
            <person name="Modesto M."/>
            <person name="Mattarelli P."/>
            <person name="Jiri K."/>
            <person name="van Sinderen D."/>
            <person name="Ventura M."/>
        </authorList>
    </citation>
    <scope>NUCLEOTIDE SEQUENCE [LARGE SCALE GENOMIC DNA]</scope>
    <source>
        <strain evidence="3 4">DSM 22924</strain>
    </source>
</reference>
<keyword evidence="2" id="KW-0012">Acyltransferase</keyword>
<gene>
    <name evidence="3" type="ORF">BOCO_0338</name>
</gene>
<dbReference type="GO" id="GO:0016746">
    <property type="term" value="F:acyltransferase activity"/>
    <property type="evidence" value="ECO:0007669"/>
    <property type="project" value="UniProtKB-KW"/>
</dbReference>
<keyword evidence="4" id="KW-1185">Reference proteome</keyword>
<evidence type="ECO:0000313" key="4">
    <source>
        <dbReference type="Proteomes" id="UP000216004"/>
    </source>
</evidence>
<name>A0A261ESJ1_9BIFI</name>
<dbReference type="PANTHER" id="PTHR36449">
    <property type="entry name" value="ACETYLTRANSFERASE-RELATED"/>
    <property type="match status" value="1"/>
</dbReference>